<reference evidence="2 3" key="1">
    <citation type="submission" date="2016-03" db="EMBL/GenBank/DDBJ databases">
        <title>Complete genome sequence of Shewanella psychrophila WP2, a deep sea bacterium isolated from west Pacific sediment.</title>
        <authorList>
            <person name="Xu G."/>
            <person name="Jian H."/>
        </authorList>
    </citation>
    <scope>NUCLEOTIDE SEQUENCE [LARGE SCALE GENOMIC DNA]</scope>
    <source>
        <strain evidence="2 3">WP2</strain>
    </source>
</reference>
<keyword evidence="1" id="KW-0472">Membrane</keyword>
<name>A0A1S6HTX4_9GAMM</name>
<accession>A0A1S6HTX4</accession>
<keyword evidence="1" id="KW-1133">Transmembrane helix</keyword>
<keyword evidence="1" id="KW-0812">Transmembrane</keyword>
<dbReference type="AlphaFoldDB" id="A0A1S6HTX4"/>
<organism evidence="2 3">
    <name type="scientific">Shewanella psychrophila</name>
    <dbReference type="NCBI Taxonomy" id="225848"/>
    <lineage>
        <taxon>Bacteria</taxon>
        <taxon>Pseudomonadati</taxon>
        <taxon>Pseudomonadota</taxon>
        <taxon>Gammaproteobacteria</taxon>
        <taxon>Alteromonadales</taxon>
        <taxon>Shewanellaceae</taxon>
        <taxon>Shewanella</taxon>
    </lineage>
</organism>
<dbReference type="OrthoDB" id="6293459at2"/>
<gene>
    <name evidence="2" type="ORF">Sps_03895</name>
</gene>
<evidence type="ECO:0000313" key="3">
    <source>
        <dbReference type="Proteomes" id="UP000189545"/>
    </source>
</evidence>
<feature type="transmembrane region" description="Helical" evidence="1">
    <location>
        <begin position="35"/>
        <end position="56"/>
    </location>
</feature>
<sequence length="83" mass="9358">MWPKTFAAIFGGCLISISVMLNLNHLLPLEVDTRLFLGLLMAFPLWVSAMVWCYASDSGWHAWRRCGGLLLVSVGFNTLFFFS</sequence>
<dbReference type="Proteomes" id="UP000189545">
    <property type="component" value="Chromosome"/>
</dbReference>
<dbReference type="EMBL" id="CP014782">
    <property type="protein sequence ID" value="AQS39010.1"/>
    <property type="molecule type" value="Genomic_DNA"/>
</dbReference>
<dbReference type="STRING" id="225848.Sps_03895"/>
<evidence type="ECO:0000256" key="1">
    <source>
        <dbReference type="SAM" id="Phobius"/>
    </source>
</evidence>
<dbReference type="RefSeq" id="WP_077753976.1">
    <property type="nucleotide sequence ID" value="NZ_CP014782.1"/>
</dbReference>
<feature type="transmembrane region" description="Helical" evidence="1">
    <location>
        <begin position="6"/>
        <end position="23"/>
    </location>
</feature>
<dbReference type="KEGG" id="spsw:Sps_03895"/>
<keyword evidence="3" id="KW-1185">Reference proteome</keyword>
<proteinExistence type="predicted"/>
<feature type="transmembrane region" description="Helical" evidence="1">
    <location>
        <begin position="62"/>
        <end position="82"/>
    </location>
</feature>
<evidence type="ECO:0000313" key="2">
    <source>
        <dbReference type="EMBL" id="AQS39010.1"/>
    </source>
</evidence>
<protein>
    <submittedName>
        <fullName evidence="2">Uncharacterized protein</fullName>
    </submittedName>
</protein>